<dbReference type="PANTHER" id="PTHR22946:SF0">
    <property type="entry name" value="DIENELACTONE HYDROLASE DOMAIN-CONTAINING PROTEIN"/>
    <property type="match status" value="1"/>
</dbReference>
<keyword evidence="3" id="KW-1185">Reference proteome</keyword>
<dbReference type="InterPro" id="IPR002925">
    <property type="entry name" value="Dienelactn_hydro"/>
</dbReference>
<dbReference type="AlphaFoldDB" id="A0A140E6E6"/>
<dbReference type="PANTHER" id="PTHR22946">
    <property type="entry name" value="DIENELACTONE HYDROLASE DOMAIN-CONTAINING PROTEIN-RELATED"/>
    <property type="match status" value="1"/>
</dbReference>
<dbReference type="EMBL" id="CP014476">
    <property type="protein sequence ID" value="AMK78970.1"/>
    <property type="molecule type" value="Genomic_DNA"/>
</dbReference>
<proteinExistence type="predicted"/>
<dbReference type="STRING" id="1538553.JT25_021200"/>
<dbReference type="GO" id="GO:0016787">
    <property type="term" value="F:hydrolase activity"/>
    <property type="evidence" value="ECO:0007669"/>
    <property type="project" value="InterPro"/>
</dbReference>
<dbReference type="Gene3D" id="3.40.50.1820">
    <property type="entry name" value="alpha/beta hydrolase"/>
    <property type="match status" value="1"/>
</dbReference>
<dbReference type="Proteomes" id="UP000030512">
    <property type="component" value="Chromosome"/>
</dbReference>
<sequence length="239" mass="26249">MAIISNTVGYLDRDTVLEGFFAYDDAINGQRPVVLIHHAWGGRDQFVADKAIKLAELGYLAFATDMYGKGVLGKSPEENAALMQPFIQDRAKLQQRLHAALSTVKLMPWADNDRVAAIGFCFGGLCALDLARTGVDIRGVVSFHGLLGAPENIPNPSIKAKVLVLHGYDDPMASEEQVLALQKELTKAGADWQLHSYGHTMHAFTNPVANNPDFGTVYQPVADRRSWQAMQNFFSEIFA</sequence>
<organism evidence="2 3">
    <name type="scientific">Methylomonas denitrificans</name>
    <dbReference type="NCBI Taxonomy" id="1538553"/>
    <lineage>
        <taxon>Bacteria</taxon>
        <taxon>Pseudomonadati</taxon>
        <taxon>Pseudomonadota</taxon>
        <taxon>Gammaproteobacteria</taxon>
        <taxon>Methylococcales</taxon>
        <taxon>Methylococcaceae</taxon>
        <taxon>Methylomonas</taxon>
    </lineage>
</organism>
<dbReference type="InterPro" id="IPR050261">
    <property type="entry name" value="FrsA_esterase"/>
</dbReference>
<dbReference type="OrthoDB" id="9787933at2"/>
<dbReference type="KEGG" id="mdn:JT25_021200"/>
<dbReference type="SUPFAM" id="SSF53474">
    <property type="entry name" value="alpha/beta-Hydrolases"/>
    <property type="match status" value="1"/>
</dbReference>
<name>A0A140E6E6_9GAMM</name>
<accession>A0A140E6E6</accession>
<gene>
    <name evidence="2" type="ORF">JT25_021200</name>
</gene>
<evidence type="ECO:0000313" key="2">
    <source>
        <dbReference type="EMBL" id="AMK78970.1"/>
    </source>
</evidence>
<feature type="domain" description="Dienelactone hydrolase" evidence="1">
    <location>
        <begin position="27"/>
        <end position="237"/>
    </location>
</feature>
<dbReference type="Pfam" id="PF01738">
    <property type="entry name" value="DLH"/>
    <property type="match status" value="1"/>
</dbReference>
<reference evidence="2 3" key="1">
    <citation type="journal article" date="2015" name="Environ. Microbiol.">
        <title>Methane oxidation coupled to nitrate reduction under hypoxia by the Gammaproteobacterium Methylomonas denitrificans, sp. nov. type strain FJG1.</title>
        <authorList>
            <person name="Kits K.D."/>
            <person name="Klotz M.G."/>
            <person name="Stein L.Y."/>
        </authorList>
    </citation>
    <scope>NUCLEOTIDE SEQUENCE [LARGE SCALE GENOMIC DNA]</scope>
    <source>
        <strain evidence="2 3">FJG1</strain>
    </source>
</reference>
<dbReference type="InterPro" id="IPR029058">
    <property type="entry name" value="AB_hydrolase_fold"/>
</dbReference>
<dbReference type="RefSeq" id="WP_036275466.1">
    <property type="nucleotide sequence ID" value="NZ_CP014476.1"/>
</dbReference>
<protein>
    <submittedName>
        <fullName evidence="2">Carboxymethylenebutenolidase</fullName>
    </submittedName>
</protein>
<evidence type="ECO:0000259" key="1">
    <source>
        <dbReference type="Pfam" id="PF01738"/>
    </source>
</evidence>
<evidence type="ECO:0000313" key="3">
    <source>
        <dbReference type="Proteomes" id="UP000030512"/>
    </source>
</evidence>